<dbReference type="InterPro" id="IPR002684">
    <property type="entry name" value="Biotin_synth/BioAB"/>
</dbReference>
<protein>
    <recommendedName>
        <fullName evidence="3 13">Biotin synthase</fullName>
        <ecNumber evidence="3 13">2.8.1.6</ecNumber>
    </recommendedName>
</protein>
<evidence type="ECO:0000256" key="13">
    <source>
        <dbReference type="HAMAP-Rule" id="MF_01694"/>
    </source>
</evidence>
<keyword evidence="5 13" id="KW-0808">Transferase</keyword>
<comment type="pathway">
    <text evidence="1 13">Cofactor biosynthesis; biotin biosynthesis; biotin from 7,8-diaminononanoate: step 2/2.</text>
</comment>
<keyword evidence="16" id="KW-1185">Reference proteome</keyword>
<evidence type="ECO:0000256" key="4">
    <source>
        <dbReference type="ARBA" id="ARBA00022485"/>
    </source>
</evidence>
<evidence type="ECO:0000256" key="9">
    <source>
        <dbReference type="ARBA" id="ARBA00022756"/>
    </source>
</evidence>
<keyword evidence="7 13" id="KW-0001">2Fe-2S</keyword>
<dbReference type="SUPFAM" id="SSF102114">
    <property type="entry name" value="Radical SAM enzymes"/>
    <property type="match status" value="1"/>
</dbReference>
<feature type="binding site" evidence="13">
    <location>
        <position position="147"/>
    </location>
    <ligand>
        <name>[2Fe-2S] cluster</name>
        <dbReference type="ChEBI" id="CHEBI:190135"/>
    </ligand>
</feature>
<dbReference type="CDD" id="cd01335">
    <property type="entry name" value="Radical_SAM"/>
    <property type="match status" value="1"/>
</dbReference>
<dbReference type="SMART" id="SM00729">
    <property type="entry name" value="Elp3"/>
    <property type="match status" value="1"/>
</dbReference>
<evidence type="ECO:0000256" key="12">
    <source>
        <dbReference type="ARBA" id="ARBA00051157"/>
    </source>
</evidence>
<comment type="function">
    <text evidence="13">Catalyzes the conversion of dethiobiotin (DTB) to biotin by the insertion of a sulfur atom into dethiobiotin via a radical-based mechanism.</text>
</comment>
<keyword evidence="11 13" id="KW-0411">Iron-sulfur</keyword>
<comment type="cofactor">
    <cofactor evidence="13">
        <name>[4Fe-4S] cluster</name>
        <dbReference type="ChEBI" id="CHEBI:49883"/>
    </cofactor>
    <text evidence="13">Binds 1 [4Fe-4S] cluster. The cluster is coordinated with 3 cysteines and an exchangeable S-adenosyl-L-methionine.</text>
</comment>
<dbReference type="SMART" id="SM00876">
    <property type="entry name" value="BATS"/>
    <property type="match status" value="1"/>
</dbReference>
<comment type="similarity">
    <text evidence="2 13">Belongs to the radical SAM superfamily. Biotin synthase family.</text>
</comment>
<organism evidence="15 16">
    <name type="scientific">Paenibacillus hunanensis</name>
    <dbReference type="NCBI Taxonomy" id="539262"/>
    <lineage>
        <taxon>Bacteria</taxon>
        <taxon>Bacillati</taxon>
        <taxon>Bacillota</taxon>
        <taxon>Bacilli</taxon>
        <taxon>Bacillales</taxon>
        <taxon>Paenibacillaceae</taxon>
        <taxon>Paenibacillus</taxon>
    </lineage>
</organism>
<dbReference type="EMBL" id="JAVDQH010000011">
    <property type="protein sequence ID" value="MDR6245047.1"/>
    <property type="molecule type" value="Genomic_DNA"/>
</dbReference>
<comment type="subunit">
    <text evidence="13">Homodimer.</text>
</comment>
<evidence type="ECO:0000256" key="10">
    <source>
        <dbReference type="ARBA" id="ARBA00023004"/>
    </source>
</evidence>
<evidence type="ECO:0000313" key="16">
    <source>
        <dbReference type="Proteomes" id="UP001185028"/>
    </source>
</evidence>
<dbReference type="RefSeq" id="WP_188773455.1">
    <property type="nucleotide sequence ID" value="NZ_BMMB01000001.1"/>
</dbReference>
<evidence type="ECO:0000313" key="15">
    <source>
        <dbReference type="EMBL" id="MDR6245047.1"/>
    </source>
</evidence>
<accession>A0ABU1J258</accession>
<feature type="binding site" evidence="13">
    <location>
        <position position="71"/>
    </location>
    <ligand>
        <name>[4Fe-4S] cluster</name>
        <dbReference type="ChEBI" id="CHEBI:49883"/>
        <note>4Fe-4S-S-AdoMet</note>
    </ligand>
</feature>
<name>A0ABU1J258_9BACL</name>
<dbReference type="InterPro" id="IPR007197">
    <property type="entry name" value="rSAM"/>
</dbReference>
<evidence type="ECO:0000259" key="14">
    <source>
        <dbReference type="PROSITE" id="PS51918"/>
    </source>
</evidence>
<dbReference type="InterPro" id="IPR006638">
    <property type="entry name" value="Elp3/MiaA/NifB-like_rSAM"/>
</dbReference>
<feature type="domain" description="Radical SAM core" evidence="14">
    <location>
        <begin position="52"/>
        <end position="282"/>
    </location>
</feature>
<dbReference type="HAMAP" id="MF_01694">
    <property type="entry name" value="BioB"/>
    <property type="match status" value="1"/>
</dbReference>
<dbReference type="SFLD" id="SFLDS00029">
    <property type="entry name" value="Radical_SAM"/>
    <property type="match status" value="1"/>
</dbReference>
<dbReference type="PIRSF" id="PIRSF001619">
    <property type="entry name" value="Biotin_synth"/>
    <property type="match status" value="1"/>
</dbReference>
<comment type="cofactor">
    <cofactor evidence="13">
        <name>[2Fe-2S] cluster</name>
        <dbReference type="ChEBI" id="CHEBI:190135"/>
    </cofactor>
    <text evidence="13">Binds 1 [2Fe-2S] cluster. The cluster is coordinated with 3 cysteines and 1 arginine.</text>
</comment>
<evidence type="ECO:0000256" key="7">
    <source>
        <dbReference type="ARBA" id="ARBA00022714"/>
    </source>
</evidence>
<dbReference type="Pfam" id="PF06968">
    <property type="entry name" value="BATS"/>
    <property type="match status" value="1"/>
</dbReference>
<keyword evidence="4 13" id="KW-0004">4Fe-4S</keyword>
<keyword evidence="6 13" id="KW-0949">S-adenosyl-L-methionine</keyword>
<dbReference type="SFLD" id="SFLDG01060">
    <property type="entry name" value="BATS_domain_containing"/>
    <property type="match status" value="1"/>
</dbReference>
<proteinExistence type="inferred from homology"/>
<dbReference type="InterPro" id="IPR013785">
    <property type="entry name" value="Aldolase_TIM"/>
</dbReference>
<dbReference type="EC" id="2.8.1.6" evidence="3 13"/>
<comment type="catalytic activity">
    <reaction evidence="12 13">
        <text>(4R,5S)-dethiobiotin + (sulfur carrier)-SH + 2 reduced [2Fe-2S]-[ferredoxin] + 2 S-adenosyl-L-methionine = (sulfur carrier)-H + biotin + 2 5'-deoxyadenosine + 2 L-methionine + 2 oxidized [2Fe-2S]-[ferredoxin]</text>
        <dbReference type="Rhea" id="RHEA:22060"/>
        <dbReference type="Rhea" id="RHEA-COMP:10000"/>
        <dbReference type="Rhea" id="RHEA-COMP:10001"/>
        <dbReference type="Rhea" id="RHEA-COMP:14737"/>
        <dbReference type="Rhea" id="RHEA-COMP:14739"/>
        <dbReference type="ChEBI" id="CHEBI:17319"/>
        <dbReference type="ChEBI" id="CHEBI:29917"/>
        <dbReference type="ChEBI" id="CHEBI:33737"/>
        <dbReference type="ChEBI" id="CHEBI:33738"/>
        <dbReference type="ChEBI" id="CHEBI:57586"/>
        <dbReference type="ChEBI" id="CHEBI:57844"/>
        <dbReference type="ChEBI" id="CHEBI:59789"/>
        <dbReference type="ChEBI" id="CHEBI:64428"/>
        <dbReference type="ChEBI" id="CHEBI:149473"/>
        <dbReference type="EC" id="2.8.1.6"/>
    </reaction>
</comment>
<dbReference type="PANTHER" id="PTHR22976">
    <property type="entry name" value="BIOTIN SYNTHASE"/>
    <property type="match status" value="1"/>
</dbReference>
<feature type="binding site" evidence="13">
    <location>
        <position position="78"/>
    </location>
    <ligand>
        <name>[4Fe-4S] cluster</name>
        <dbReference type="ChEBI" id="CHEBI:49883"/>
        <note>4Fe-4S-S-AdoMet</note>
    </ligand>
</feature>
<dbReference type="Proteomes" id="UP001185028">
    <property type="component" value="Unassembled WGS sequence"/>
</dbReference>
<keyword evidence="8 13" id="KW-0479">Metal-binding</keyword>
<evidence type="ECO:0000256" key="2">
    <source>
        <dbReference type="ARBA" id="ARBA00010765"/>
    </source>
</evidence>
<dbReference type="InterPro" id="IPR024177">
    <property type="entry name" value="Biotin_synthase"/>
</dbReference>
<dbReference type="NCBIfam" id="TIGR00433">
    <property type="entry name" value="bioB"/>
    <property type="match status" value="1"/>
</dbReference>
<dbReference type="InterPro" id="IPR058240">
    <property type="entry name" value="rSAM_sf"/>
</dbReference>
<evidence type="ECO:0000256" key="6">
    <source>
        <dbReference type="ARBA" id="ARBA00022691"/>
    </source>
</evidence>
<gene>
    <name evidence="13" type="primary">bioB</name>
    <name evidence="15" type="ORF">JOC58_002945</name>
</gene>
<feature type="binding site" evidence="13">
    <location>
        <position position="277"/>
    </location>
    <ligand>
        <name>[2Fe-2S] cluster</name>
        <dbReference type="ChEBI" id="CHEBI:190135"/>
    </ligand>
</feature>
<feature type="binding site" evidence="13">
    <location>
        <position position="115"/>
    </location>
    <ligand>
        <name>[2Fe-2S] cluster</name>
        <dbReference type="ChEBI" id="CHEBI:190135"/>
    </ligand>
</feature>
<reference evidence="15 16" key="1">
    <citation type="submission" date="2023-07" db="EMBL/GenBank/DDBJ databases">
        <title>Genomic Encyclopedia of Type Strains, Phase IV (KMG-IV): sequencing the most valuable type-strain genomes for metagenomic binning, comparative biology and taxonomic classification.</title>
        <authorList>
            <person name="Goeker M."/>
        </authorList>
    </citation>
    <scope>NUCLEOTIDE SEQUENCE [LARGE SCALE GENOMIC DNA]</scope>
    <source>
        <strain evidence="15 16">DSM 22170</strain>
    </source>
</reference>
<dbReference type="InterPro" id="IPR010722">
    <property type="entry name" value="BATS_dom"/>
</dbReference>
<keyword evidence="9 13" id="KW-0093">Biotin biosynthesis</keyword>
<dbReference type="Gene3D" id="3.20.20.70">
    <property type="entry name" value="Aldolase class I"/>
    <property type="match status" value="1"/>
</dbReference>
<evidence type="ECO:0000256" key="1">
    <source>
        <dbReference type="ARBA" id="ARBA00004942"/>
    </source>
</evidence>
<keyword evidence="10 13" id="KW-0408">Iron</keyword>
<feature type="binding site" evidence="13">
    <location>
        <position position="75"/>
    </location>
    <ligand>
        <name>[4Fe-4S] cluster</name>
        <dbReference type="ChEBI" id="CHEBI:49883"/>
        <note>4Fe-4S-S-AdoMet</note>
    </ligand>
</feature>
<dbReference type="Pfam" id="PF04055">
    <property type="entry name" value="Radical_SAM"/>
    <property type="match status" value="1"/>
</dbReference>
<comment type="caution">
    <text evidence="15">The sequence shown here is derived from an EMBL/GenBank/DDBJ whole genome shotgun (WGS) entry which is preliminary data.</text>
</comment>
<dbReference type="PROSITE" id="PS51918">
    <property type="entry name" value="RADICAL_SAM"/>
    <property type="match status" value="1"/>
</dbReference>
<evidence type="ECO:0000256" key="3">
    <source>
        <dbReference type="ARBA" id="ARBA00012236"/>
    </source>
</evidence>
<feature type="binding site" evidence="13">
    <location>
        <position position="207"/>
    </location>
    <ligand>
        <name>[2Fe-2S] cluster</name>
        <dbReference type="ChEBI" id="CHEBI:190135"/>
    </ligand>
</feature>
<evidence type="ECO:0000256" key="11">
    <source>
        <dbReference type="ARBA" id="ARBA00023014"/>
    </source>
</evidence>
<sequence>MYPSTVTTNWEQLADLALGGHQLTHQQALSILQSDDDQLLPLLQAVFRVRRHYYGKRVKLNMIINAKSGLCPEDCGYCSQSIVSTAPVQKYSLLDKETLLAGAREAMNRQAGTYCIVASGRRPSGRELEQVIEAVQEIRATMPLKICACLGLLNDEQARQLATAGVHRYNHNLNTSRDHYDNITTTHSYEQREQTVEHVKQSGMSPCSGFIAGMGETDEQLVELAFALRELDADSIPVNFLNPIAGTPLAGQGHTPAMRGLRILALLRLICPTKEIRVAGGRELNLRTLQPLALYAANSIFVGDYLTTPGQEATLDYQMIEDLGFEIEQNALAGDVPPVTPRP</sequence>
<dbReference type="GO" id="GO:0004076">
    <property type="term" value="F:biotin synthase activity"/>
    <property type="evidence" value="ECO:0007669"/>
    <property type="project" value="UniProtKB-EC"/>
</dbReference>
<dbReference type="PANTHER" id="PTHR22976:SF2">
    <property type="entry name" value="BIOTIN SYNTHASE, MITOCHONDRIAL"/>
    <property type="match status" value="1"/>
</dbReference>
<dbReference type="SFLD" id="SFLDG01278">
    <property type="entry name" value="biotin_synthase_like"/>
    <property type="match status" value="1"/>
</dbReference>
<evidence type="ECO:0000256" key="8">
    <source>
        <dbReference type="ARBA" id="ARBA00022723"/>
    </source>
</evidence>
<evidence type="ECO:0000256" key="5">
    <source>
        <dbReference type="ARBA" id="ARBA00022679"/>
    </source>
</evidence>